<name>A0A369MLB4_EGGLN</name>
<sequence length="158" mass="17012">MALKIFYFFERDVDRGSGSFAAGCLLAVLSIVFMIGVPALLPAYFMSYSIEEAEKVAMAFVLGSGLLTLVIAATALTLCCKTSRSFSDLFISCFCPTAVVSSIVYYAGYWTAEGHTSDADIVPMVFSSLIMCLPMFAIPAGIAASIIFLIIRRKAHVC</sequence>
<evidence type="ECO:0000313" key="3">
    <source>
        <dbReference type="Proteomes" id="UP000253970"/>
    </source>
</evidence>
<feature type="transmembrane region" description="Helical" evidence="1">
    <location>
        <begin position="128"/>
        <end position="151"/>
    </location>
</feature>
<dbReference type="AlphaFoldDB" id="A0A369MLB4"/>
<evidence type="ECO:0000313" key="2">
    <source>
        <dbReference type="EMBL" id="RDB73483.1"/>
    </source>
</evidence>
<proteinExistence type="predicted"/>
<reference evidence="2 3" key="1">
    <citation type="journal article" date="2018" name="Elife">
        <title>Discovery and characterization of a prevalent human gut bacterial enzyme sufficient for the inactivation of a family of plant toxins.</title>
        <authorList>
            <person name="Koppel N."/>
            <person name="Bisanz J.E."/>
            <person name="Pandelia M.E."/>
            <person name="Turnbaugh P.J."/>
            <person name="Balskus E.P."/>
        </authorList>
    </citation>
    <scope>NUCLEOTIDE SEQUENCE [LARGE SCALE GENOMIC DNA]</scope>
    <source>
        <strain evidence="2 3">W1 BHI 6</strain>
    </source>
</reference>
<comment type="caution">
    <text evidence="2">The sequence shown here is derived from an EMBL/GenBank/DDBJ whole genome shotgun (WGS) entry which is preliminary data.</text>
</comment>
<keyword evidence="1" id="KW-0472">Membrane</keyword>
<dbReference type="EMBL" id="PPTU01000001">
    <property type="protein sequence ID" value="RDB73483.1"/>
    <property type="molecule type" value="Genomic_DNA"/>
</dbReference>
<feature type="transmembrane region" description="Helical" evidence="1">
    <location>
        <begin position="89"/>
        <end position="108"/>
    </location>
</feature>
<evidence type="ECO:0000256" key="1">
    <source>
        <dbReference type="SAM" id="Phobius"/>
    </source>
</evidence>
<feature type="transmembrane region" description="Helical" evidence="1">
    <location>
        <begin position="57"/>
        <end position="77"/>
    </location>
</feature>
<feature type="transmembrane region" description="Helical" evidence="1">
    <location>
        <begin position="20"/>
        <end position="45"/>
    </location>
</feature>
<dbReference type="Proteomes" id="UP000253970">
    <property type="component" value="Unassembled WGS sequence"/>
</dbReference>
<organism evidence="2 3">
    <name type="scientific">Eggerthella lenta</name>
    <name type="common">Eubacterium lentum</name>
    <dbReference type="NCBI Taxonomy" id="84112"/>
    <lineage>
        <taxon>Bacteria</taxon>
        <taxon>Bacillati</taxon>
        <taxon>Actinomycetota</taxon>
        <taxon>Coriobacteriia</taxon>
        <taxon>Eggerthellales</taxon>
        <taxon>Eggerthellaceae</taxon>
        <taxon>Eggerthella</taxon>
    </lineage>
</organism>
<gene>
    <name evidence="2" type="ORF">C1875_01130</name>
</gene>
<keyword evidence="1" id="KW-0812">Transmembrane</keyword>
<protein>
    <submittedName>
        <fullName evidence="2">Uncharacterized protein</fullName>
    </submittedName>
</protein>
<accession>A0A369MLB4</accession>
<dbReference type="RefSeq" id="WP_181870872.1">
    <property type="nucleotide sequence ID" value="NZ_JADNER010000001.1"/>
</dbReference>
<keyword evidence="1" id="KW-1133">Transmembrane helix</keyword>